<keyword evidence="7 8" id="KW-0472">Membrane</keyword>
<feature type="transmembrane region" description="Helical" evidence="8">
    <location>
        <begin position="6"/>
        <end position="24"/>
    </location>
</feature>
<accession>A0A0G4Q0B9</accession>
<evidence type="ECO:0000313" key="11">
    <source>
        <dbReference type="Proteomes" id="UP000183920"/>
    </source>
</evidence>
<evidence type="ECO:0000313" key="12">
    <source>
        <dbReference type="Proteomes" id="UP000619976"/>
    </source>
</evidence>
<feature type="transmembrane region" description="Helical" evidence="8">
    <location>
        <begin position="168"/>
        <end position="186"/>
    </location>
</feature>
<evidence type="ECO:0000256" key="7">
    <source>
        <dbReference type="ARBA" id="ARBA00023136"/>
    </source>
</evidence>
<dbReference type="Gene3D" id="1.20.1530.20">
    <property type="match status" value="1"/>
</dbReference>
<evidence type="ECO:0000313" key="10">
    <source>
        <dbReference type="EMBL" id="MBJ2117962.1"/>
    </source>
</evidence>
<dbReference type="RefSeq" id="WP_072062795.1">
    <property type="nucleotide sequence ID" value="NZ_CAXOKJ010000006.1"/>
</dbReference>
<evidence type="ECO:0000256" key="3">
    <source>
        <dbReference type="ARBA" id="ARBA00022448"/>
    </source>
</evidence>
<keyword evidence="4" id="KW-1003">Cell membrane</keyword>
<comment type="subcellular location">
    <subcellularLocation>
        <location evidence="1">Cell membrane</location>
        <topology evidence="1">Multi-pass membrane protein</topology>
    </subcellularLocation>
</comment>
<dbReference type="EMBL" id="JAEKCB010000004">
    <property type="protein sequence ID" value="MBJ2117962.1"/>
    <property type="molecule type" value="Genomic_DNA"/>
</dbReference>
<proteinExistence type="inferred from homology"/>
<evidence type="ECO:0000256" key="1">
    <source>
        <dbReference type="ARBA" id="ARBA00004651"/>
    </source>
</evidence>
<evidence type="ECO:0000256" key="6">
    <source>
        <dbReference type="ARBA" id="ARBA00022989"/>
    </source>
</evidence>
<feature type="transmembrane region" description="Helical" evidence="8">
    <location>
        <begin position="281"/>
        <end position="304"/>
    </location>
</feature>
<evidence type="ECO:0000256" key="4">
    <source>
        <dbReference type="ARBA" id="ARBA00022475"/>
    </source>
</evidence>
<evidence type="ECO:0000256" key="5">
    <source>
        <dbReference type="ARBA" id="ARBA00022692"/>
    </source>
</evidence>
<keyword evidence="5 8" id="KW-0812">Transmembrane</keyword>
<dbReference type="PANTHER" id="PTHR36838">
    <property type="entry name" value="AUXIN EFFLUX CARRIER FAMILY PROTEIN"/>
    <property type="match status" value="1"/>
</dbReference>
<feature type="transmembrane region" description="Helical" evidence="8">
    <location>
        <begin position="67"/>
        <end position="90"/>
    </location>
</feature>
<name>A0A0G4Q0B9_9GAMM</name>
<dbReference type="InterPro" id="IPR004776">
    <property type="entry name" value="Mem_transp_PIN-like"/>
</dbReference>
<feature type="transmembrane region" description="Helical" evidence="8">
    <location>
        <begin position="36"/>
        <end position="55"/>
    </location>
</feature>
<dbReference type="EMBL" id="CVRY01000001">
    <property type="protein sequence ID" value="CRL59387.1"/>
    <property type="molecule type" value="Genomic_DNA"/>
</dbReference>
<feature type="transmembrane region" description="Helical" evidence="8">
    <location>
        <begin position="224"/>
        <end position="248"/>
    </location>
</feature>
<feature type="transmembrane region" description="Helical" evidence="8">
    <location>
        <begin position="198"/>
        <end position="218"/>
    </location>
</feature>
<organism evidence="9 11">
    <name type="scientific">Proteus penneri</name>
    <dbReference type="NCBI Taxonomy" id="102862"/>
    <lineage>
        <taxon>Bacteria</taxon>
        <taxon>Pseudomonadati</taxon>
        <taxon>Pseudomonadota</taxon>
        <taxon>Gammaproteobacteria</taxon>
        <taxon>Enterobacterales</taxon>
        <taxon>Morganellaceae</taxon>
        <taxon>Proteus</taxon>
    </lineage>
</organism>
<dbReference type="Pfam" id="PF03547">
    <property type="entry name" value="Mem_trans"/>
    <property type="match status" value="1"/>
</dbReference>
<keyword evidence="6 8" id="KW-1133">Transmembrane helix</keyword>
<dbReference type="InterPro" id="IPR038770">
    <property type="entry name" value="Na+/solute_symporter_sf"/>
</dbReference>
<feature type="transmembrane region" description="Helical" evidence="8">
    <location>
        <begin position="255"/>
        <end position="275"/>
    </location>
</feature>
<feature type="transmembrane region" description="Helical" evidence="8">
    <location>
        <begin position="126"/>
        <end position="148"/>
    </location>
</feature>
<evidence type="ECO:0000256" key="8">
    <source>
        <dbReference type="SAM" id="Phobius"/>
    </source>
</evidence>
<sequence>MLLQTILSALGPIILGLLVGWLSGKYGFIKREYSQAFADFVVKIALPFALFLAATQASPSIFYNIDYLLALALGLLISYLIGFLGGKFFFKHDKKNSAMQALSASFPDMAYCGPPVLLATVGSSGLIAMVIGNLIYTIIILPFTMMIISGTKQGKGIFQSLLNAISQPLVFLPIFGAILAILGIKLPEILQNSVNEIGKTSGGVALFFLGLLISGIKLKVNTEIIFNVIIKNIVQGALILGVGFALGLETELLKAVFLIGVLPTATAVPALAISYKTYTDMATGTVLLSTLCSLFSIIGGIAIVEMM</sequence>
<dbReference type="AlphaFoldDB" id="A0A0G4Q0B9"/>
<reference evidence="11" key="1">
    <citation type="submission" date="2015-06" db="EMBL/GenBank/DDBJ databases">
        <authorList>
            <person name="Urmite Genomes"/>
        </authorList>
    </citation>
    <scope>NUCLEOTIDE SEQUENCE [LARGE SCALE GENOMIC DNA]</scope>
    <source>
        <strain evidence="11">CSUR P1867</strain>
    </source>
</reference>
<accession>A0A379EJV5</accession>
<protein>
    <submittedName>
        <fullName evidence="10">AEC family transporter</fullName>
    </submittedName>
    <submittedName>
        <fullName evidence="9">Putative transporter YfdV</fullName>
    </submittedName>
</protein>
<evidence type="ECO:0000256" key="2">
    <source>
        <dbReference type="ARBA" id="ARBA00010145"/>
    </source>
</evidence>
<reference evidence="10 12" key="3">
    <citation type="submission" date="2020-12" db="EMBL/GenBank/DDBJ databases">
        <title>Enhanced detection system for hospital associated transmission using whole genome sequencing surveillance.</title>
        <authorList>
            <person name="Harrison L.H."/>
            <person name="Van Tyne D."/>
            <person name="Marsh J.W."/>
            <person name="Griffith M.P."/>
            <person name="Snyder D.J."/>
            <person name="Cooper V.S."/>
            <person name="Mustapha M."/>
        </authorList>
    </citation>
    <scope>NUCLEOTIDE SEQUENCE [LARGE SCALE GENOMIC DNA]</scope>
    <source>
        <strain evidence="10 12">PR00195</strain>
    </source>
</reference>
<evidence type="ECO:0000313" key="9">
    <source>
        <dbReference type="EMBL" id="CRL59387.1"/>
    </source>
</evidence>
<gene>
    <name evidence="9" type="ORF">BN1804_00415</name>
    <name evidence="10" type="ORF">JFQ69_09850</name>
</gene>
<keyword evidence="3" id="KW-0813">Transport</keyword>
<dbReference type="GeneID" id="76522369"/>
<comment type="similarity">
    <text evidence="2">Belongs to the auxin efflux carrier (TC 2.A.69) family.</text>
</comment>
<dbReference type="Proteomes" id="UP000183920">
    <property type="component" value="Unassembled WGS sequence"/>
</dbReference>
<reference evidence="9" key="2">
    <citation type="submission" date="2015-06" db="EMBL/GenBank/DDBJ databases">
        <authorList>
            <person name="Urmite Genomes Urmite Genomes"/>
        </authorList>
    </citation>
    <scope>NUCLEOTIDE SEQUENCE [LARGE SCALE GENOMIC DNA]</scope>
    <source>
        <strain evidence="9">CSUR P1867</strain>
    </source>
</reference>
<dbReference type="Proteomes" id="UP000619976">
    <property type="component" value="Unassembled WGS sequence"/>
</dbReference>
<dbReference type="PANTHER" id="PTHR36838:SF1">
    <property type="entry name" value="SLR1864 PROTEIN"/>
    <property type="match status" value="1"/>
</dbReference>
<dbReference type="GO" id="GO:0005886">
    <property type="term" value="C:plasma membrane"/>
    <property type="evidence" value="ECO:0007669"/>
    <property type="project" value="UniProtKB-SubCell"/>
</dbReference>
<dbReference type="GO" id="GO:0055085">
    <property type="term" value="P:transmembrane transport"/>
    <property type="evidence" value="ECO:0007669"/>
    <property type="project" value="InterPro"/>
</dbReference>
<keyword evidence="12" id="KW-1185">Reference proteome</keyword>